<feature type="domain" description="Radical SAM core" evidence="11">
    <location>
        <begin position="54"/>
        <end position="282"/>
    </location>
</feature>
<evidence type="ECO:0000256" key="3">
    <source>
        <dbReference type="ARBA" id="ARBA00022485"/>
    </source>
</evidence>
<dbReference type="InterPro" id="IPR019940">
    <property type="entry name" value="CofH_family"/>
</dbReference>
<dbReference type="GO" id="GO:0141093">
    <property type="term" value="F:5-amino-6-(D-ribitylamino)uracil--L-tyrosine 4-hydroxyphenyl transferase activity"/>
    <property type="evidence" value="ECO:0007669"/>
    <property type="project" value="UniProtKB-EC"/>
</dbReference>
<dbReference type="PANTHER" id="PTHR43076:SF1">
    <property type="entry name" value="LIPOYL SYNTHASE 2"/>
    <property type="match status" value="1"/>
</dbReference>
<evidence type="ECO:0000256" key="9">
    <source>
        <dbReference type="ARBA" id="ARBA00048468"/>
    </source>
</evidence>
<dbReference type="SFLD" id="SFLDS00029">
    <property type="entry name" value="Radical_SAM"/>
    <property type="match status" value="1"/>
</dbReference>
<keyword evidence="7 10" id="KW-0408">Iron</keyword>
<dbReference type="PROSITE" id="PS51918">
    <property type="entry name" value="RADICAL_SAM"/>
    <property type="match status" value="1"/>
</dbReference>
<dbReference type="InterPro" id="IPR058240">
    <property type="entry name" value="rSAM_sf"/>
</dbReference>
<dbReference type="HAMAP" id="MF_01612">
    <property type="entry name" value="FO_synth_sub2"/>
    <property type="match status" value="1"/>
</dbReference>
<evidence type="ECO:0000313" key="12">
    <source>
        <dbReference type="EMBL" id="MDF0593377.1"/>
    </source>
</evidence>
<dbReference type="SFLD" id="SFLDG01388">
    <property type="entry name" value="7_8-didemethyl-8-hydroxy-5-dea"/>
    <property type="match status" value="1"/>
</dbReference>
<dbReference type="CDD" id="cd01335">
    <property type="entry name" value="Radical_SAM"/>
    <property type="match status" value="1"/>
</dbReference>
<dbReference type="SUPFAM" id="SSF102114">
    <property type="entry name" value="Radical SAM enzymes"/>
    <property type="match status" value="1"/>
</dbReference>
<dbReference type="PANTHER" id="PTHR43076">
    <property type="entry name" value="FO SYNTHASE (COFH)"/>
    <property type="match status" value="1"/>
</dbReference>
<keyword evidence="13" id="KW-1185">Reference proteome</keyword>
<keyword evidence="4 10" id="KW-0808">Transferase</keyword>
<comment type="caution">
    <text evidence="12">The sequence shown here is derived from an EMBL/GenBank/DDBJ whole genome shotgun (WGS) entry which is preliminary data.</text>
</comment>
<evidence type="ECO:0000256" key="1">
    <source>
        <dbReference type="ARBA" id="ARBA00004712"/>
    </source>
</evidence>
<dbReference type="PIRSF" id="PIRSF004762">
    <property type="entry name" value="CHP00423"/>
    <property type="match status" value="1"/>
</dbReference>
<evidence type="ECO:0000256" key="4">
    <source>
        <dbReference type="ARBA" id="ARBA00022679"/>
    </source>
</evidence>
<comment type="subunit">
    <text evidence="10">The FO synthase complex consists of two subunits, CofG and CofH.</text>
</comment>
<feature type="binding site" evidence="10">
    <location>
        <position position="72"/>
    </location>
    <ligand>
        <name>[4Fe-4S] cluster</name>
        <dbReference type="ChEBI" id="CHEBI:49883"/>
        <note>4Fe-4S-S-AdoMet</note>
    </ligand>
</feature>
<evidence type="ECO:0000256" key="6">
    <source>
        <dbReference type="ARBA" id="ARBA00022723"/>
    </source>
</evidence>
<evidence type="ECO:0000313" key="13">
    <source>
        <dbReference type="Proteomes" id="UP001215956"/>
    </source>
</evidence>
<keyword evidence="6 10" id="KW-0479">Metal-binding</keyword>
<feature type="binding site" evidence="10">
    <location>
        <position position="75"/>
    </location>
    <ligand>
        <name>[4Fe-4S] cluster</name>
        <dbReference type="ChEBI" id="CHEBI:49883"/>
        <note>4Fe-4S-S-AdoMet</note>
    </ligand>
</feature>
<keyword evidence="8 10" id="KW-0411">Iron-sulfur</keyword>
<evidence type="ECO:0000256" key="2">
    <source>
        <dbReference type="ARBA" id="ARBA00012289"/>
    </source>
</evidence>
<proteinExistence type="inferred from homology"/>
<dbReference type="RefSeq" id="WP_316969083.1">
    <property type="nucleotide sequence ID" value="NZ_JARFPL010000019.1"/>
</dbReference>
<protein>
    <recommendedName>
        <fullName evidence="2 10">5-amino-6-(D-ribitylamino)uracil--L-tyrosine 4-hydroxyphenyl transferase</fullName>
        <ecNumber evidence="2 10">2.5.1.147</ecNumber>
    </recommendedName>
    <alternativeName>
        <fullName evidence="10">FO synthase subunit 2</fullName>
    </alternativeName>
</protein>
<dbReference type="SFLD" id="SFLDG01064">
    <property type="entry name" value="F420__menaquinone_cofactor_bio"/>
    <property type="match status" value="1"/>
</dbReference>
<dbReference type="EC" id="2.5.1.147" evidence="2 10"/>
<dbReference type="Gene3D" id="3.20.20.70">
    <property type="entry name" value="Aldolase class I"/>
    <property type="match status" value="1"/>
</dbReference>
<dbReference type="InterPro" id="IPR020050">
    <property type="entry name" value="FO_synthase_su2"/>
</dbReference>
<dbReference type="SFLD" id="SFLDG01389">
    <property type="entry name" value="menaquinone_synthsis_involved"/>
    <property type="match status" value="1"/>
</dbReference>
<organism evidence="12 13">
    <name type="scientific">Candidatus Methanocrinis alkalitolerans</name>
    <dbReference type="NCBI Taxonomy" id="3033395"/>
    <lineage>
        <taxon>Archaea</taxon>
        <taxon>Methanobacteriati</taxon>
        <taxon>Methanobacteriota</taxon>
        <taxon>Stenosarchaea group</taxon>
        <taxon>Methanomicrobia</taxon>
        <taxon>Methanotrichales</taxon>
        <taxon>Methanotrichaceae</taxon>
        <taxon>Methanocrinis</taxon>
    </lineage>
</organism>
<gene>
    <name evidence="10 12" type="primary">cofH</name>
    <name evidence="12" type="ORF">P0O24_07255</name>
</gene>
<dbReference type="InterPro" id="IPR006638">
    <property type="entry name" value="Elp3/MiaA/NifB-like_rSAM"/>
</dbReference>
<comment type="similarity">
    <text evidence="10">Belongs to the radical SAM superfamily. CofH family.</text>
</comment>
<dbReference type="InterPro" id="IPR045567">
    <property type="entry name" value="CofH/MnqC-like_C"/>
</dbReference>
<accession>A0ABT5XF79</accession>
<comment type="catalytic activity">
    <reaction evidence="9 10">
        <text>5-amino-6-(D-ribitylamino)uracil + L-tyrosine + S-adenosyl-L-methionine = 5-amino-5-(4-hydroxybenzyl)-6-(D-ribitylimino)-5,6-dihydrouracil + 2-iminoacetate + 5'-deoxyadenosine + L-methionine + H(+)</text>
        <dbReference type="Rhea" id="RHEA:55200"/>
        <dbReference type="ChEBI" id="CHEBI:15378"/>
        <dbReference type="ChEBI" id="CHEBI:15934"/>
        <dbReference type="ChEBI" id="CHEBI:17319"/>
        <dbReference type="ChEBI" id="CHEBI:57844"/>
        <dbReference type="ChEBI" id="CHEBI:58315"/>
        <dbReference type="ChEBI" id="CHEBI:59789"/>
        <dbReference type="ChEBI" id="CHEBI:77846"/>
        <dbReference type="ChEBI" id="CHEBI:85936"/>
        <dbReference type="EC" id="2.5.1.147"/>
    </reaction>
</comment>
<dbReference type="EMBL" id="JARFPL010000019">
    <property type="protein sequence ID" value="MDF0593377.1"/>
    <property type="molecule type" value="Genomic_DNA"/>
</dbReference>
<keyword evidence="3 10" id="KW-0004">4Fe-4S</keyword>
<dbReference type="Pfam" id="PF19288">
    <property type="entry name" value="CofH_C"/>
    <property type="match status" value="1"/>
</dbReference>
<comment type="cofactor">
    <cofactor evidence="10">
        <name>[4Fe-4S] cluster</name>
        <dbReference type="ChEBI" id="CHEBI:49883"/>
    </cofactor>
    <text evidence="10">Binds 1 [4Fe-4S] cluster. The cluster is coordinated with 3 cysteines and an exchangeable S-adenosyl-L-methionine.</text>
</comment>
<dbReference type="NCBIfam" id="TIGR03551">
    <property type="entry name" value="F420_cofH"/>
    <property type="match status" value="1"/>
</dbReference>
<dbReference type="SMART" id="SM00729">
    <property type="entry name" value="Elp3"/>
    <property type="match status" value="1"/>
</dbReference>
<evidence type="ECO:0000256" key="8">
    <source>
        <dbReference type="ARBA" id="ARBA00023014"/>
    </source>
</evidence>
<evidence type="ECO:0000256" key="7">
    <source>
        <dbReference type="ARBA" id="ARBA00023004"/>
    </source>
</evidence>
<keyword evidence="5 10" id="KW-0949">S-adenosyl-L-methionine</keyword>
<comment type="pathway">
    <text evidence="1 10">Cofactor biosynthesis; coenzyme F0 biosynthesis.</text>
</comment>
<reference evidence="12 13" key="1">
    <citation type="submission" date="2023-03" db="EMBL/GenBank/DDBJ databases">
        <title>Whole genome sequencing of Methanotrichaceae archaeon M04Ac.</title>
        <authorList>
            <person name="Khomyakova M.A."/>
            <person name="Merkel A.Y."/>
            <person name="Slobodkin A.I."/>
        </authorList>
    </citation>
    <scope>NUCLEOTIDE SEQUENCE [LARGE SCALE GENOMIC DNA]</scope>
    <source>
        <strain evidence="12 13">M04Ac</strain>
    </source>
</reference>
<name>A0ABT5XF79_9EURY</name>
<dbReference type="InterPro" id="IPR034405">
    <property type="entry name" value="F420"/>
</dbReference>
<comment type="function">
    <text evidence="10">Catalyzes the radical-mediated synthesis of 5-amino-5-(4-hydroxybenzyl)-6-(D-ribitylimino)-5,6-dihydrouracil from 5-amino-6-(D-ribitylamino)uracil and L-tyrosine.</text>
</comment>
<sequence>MISSGVAEVSSSDDRLLSPGRPLDGPALLALWKEPVRLFRLANLLREERCGDVVTYVVNRNVNFTNRCVGSCRFCAFRRDDGYLLSEEEILARVEEAERFSATEICIQGGLAPGLVLEDYCRILEAVRENYPRMHLHAYSPMEVFYMSENSGTTVEESVRELQASGLGSMPGTAAEILVDRVREEICPSKLSTAEWRDVIVTAHRLGVPTTSTILYGHLERLEDRISHLLLLREIQAETGGFTEFVLLPFMPGNNELGPSSRRIDPFENLKMHALARVALHPLIGNIQASWVKLGREMAGKATFWGVNDLGGTLMEENISRTAGAVEGEWMTPRQFCDLIERNGRVPVERTTLYRRVR</sequence>
<dbReference type="InterPro" id="IPR013785">
    <property type="entry name" value="Aldolase_TIM"/>
</dbReference>
<dbReference type="InterPro" id="IPR007197">
    <property type="entry name" value="rSAM"/>
</dbReference>
<dbReference type="NCBIfam" id="TIGR00423">
    <property type="entry name" value="CofH family radical SAM protein"/>
    <property type="match status" value="1"/>
</dbReference>
<evidence type="ECO:0000256" key="5">
    <source>
        <dbReference type="ARBA" id="ARBA00022691"/>
    </source>
</evidence>
<evidence type="ECO:0000256" key="10">
    <source>
        <dbReference type="HAMAP-Rule" id="MF_01612"/>
    </source>
</evidence>
<dbReference type="Pfam" id="PF04055">
    <property type="entry name" value="Radical_SAM"/>
    <property type="match status" value="1"/>
</dbReference>
<dbReference type="Proteomes" id="UP001215956">
    <property type="component" value="Unassembled WGS sequence"/>
</dbReference>
<feature type="binding site" evidence="10">
    <location>
        <position position="68"/>
    </location>
    <ligand>
        <name>[4Fe-4S] cluster</name>
        <dbReference type="ChEBI" id="CHEBI:49883"/>
        <note>4Fe-4S-S-AdoMet</note>
    </ligand>
</feature>
<evidence type="ECO:0000259" key="11">
    <source>
        <dbReference type="PROSITE" id="PS51918"/>
    </source>
</evidence>